<evidence type="ECO:0000256" key="2">
    <source>
        <dbReference type="ARBA" id="ARBA00022737"/>
    </source>
</evidence>
<dbReference type="PANTHER" id="PTHR46809">
    <property type="entry name" value="STROMAL CELL-DERIVED FACTOR 2-LIKE PROTEIN"/>
    <property type="match status" value="1"/>
</dbReference>
<dbReference type="PANTHER" id="PTHR46809:SF2">
    <property type="entry name" value="GH21273P"/>
    <property type="match status" value="1"/>
</dbReference>
<feature type="domain" description="MIR" evidence="3">
    <location>
        <begin position="118"/>
        <end position="172"/>
    </location>
</feature>
<dbReference type="PROSITE" id="PS50919">
    <property type="entry name" value="MIR"/>
    <property type="match status" value="4"/>
</dbReference>
<dbReference type="SUPFAM" id="SSF82109">
    <property type="entry name" value="MIR domain"/>
    <property type="match status" value="3"/>
</dbReference>
<proteinExistence type="predicted"/>
<organism evidence="4 5">
    <name type="scientific">Acaulospora morrowiae</name>
    <dbReference type="NCBI Taxonomy" id="94023"/>
    <lineage>
        <taxon>Eukaryota</taxon>
        <taxon>Fungi</taxon>
        <taxon>Fungi incertae sedis</taxon>
        <taxon>Mucoromycota</taxon>
        <taxon>Glomeromycotina</taxon>
        <taxon>Glomeromycetes</taxon>
        <taxon>Diversisporales</taxon>
        <taxon>Acaulosporaceae</taxon>
        <taxon>Acaulospora</taxon>
    </lineage>
</organism>
<feature type="domain" description="MIR" evidence="3">
    <location>
        <begin position="291"/>
        <end position="343"/>
    </location>
</feature>
<name>A0A9N9EWG4_9GLOM</name>
<feature type="domain" description="MIR" evidence="3">
    <location>
        <begin position="1"/>
        <end position="46"/>
    </location>
</feature>
<dbReference type="Proteomes" id="UP000789342">
    <property type="component" value="Unassembled WGS sequence"/>
</dbReference>
<evidence type="ECO:0000259" key="3">
    <source>
        <dbReference type="PROSITE" id="PS50919"/>
    </source>
</evidence>
<feature type="domain" description="MIR" evidence="3">
    <location>
        <begin position="173"/>
        <end position="227"/>
    </location>
</feature>
<keyword evidence="1" id="KW-0732">Signal</keyword>
<evidence type="ECO:0000256" key="1">
    <source>
        <dbReference type="ARBA" id="ARBA00022729"/>
    </source>
</evidence>
<dbReference type="AlphaFoldDB" id="A0A9N9EWG4"/>
<dbReference type="InterPro" id="IPR036300">
    <property type="entry name" value="MIR_dom_sf"/>
</dbReference>
<reference evidence="4" key="1">
    <citation type="submission" date="2021-06" db="EMBL/GenBank/DDBJ databases">
        <authorList>
            <person name="Kallberg Y."/>
            <person name="Tangrot J."/>
            <person name="Rosling A."/>
        </authorList>
    </citation>
    <scope>NUCLEOTIDE SEQUENCE</scope>
    <source>
        <strain evidence="4">CL551</strain>
    </source>
</reference>
<feature type="non-terminal residue" evidence="4">
    <location>
        <position position="344"/>
    </location>
</feature>
<dbReference type="Gene3D" id="2.80.10.50">
    <property type="match status" value="2"/>
</dbReference>
<keyword evidence="2" id="KW-0677">Repeat</keyword>
<comment type="caution">
    <text evidence="4">The sequence shown here is derived from an EMBL/GenBank/DDBJ whole genome shotgun (WGS) entry which is preliminary data.</text>
</comment>
<dbReference type="OrthoDB" id="5588846at2759"/>
<keyword evidence="5" id="KW-1185">Reference proteome</keyword>
<evidence type="ECO:0000313" key="4">
    <source>
        <dbReference type="EMBL" id="CAG8695256.1"/>
    </source>
</evidence>
<evidence type="ECO:0000313" key="5">
    <source>
        <dbReference type="Proteomes" id="UP000789342"/>
    </source>
</evidence>
<protein>
    <submittedName>
        <fullName evidence="4">5692_t:CDS:1</fullName>
    </submittedName>
</protein>
<dbReference type="InterPro" id="IPR016093">
    <property type="entry name" value="MIR_motif"/>
</dbReference>
<dbReference type="EMBL" id="CAJVPV010015959">
    <property type="protein sequence ID" value="CAG8695256.1"/>
    <property type="molecule type" value="Genomic_DNA"/>
</dbReference>
<gene>
    <name evidence="4" type="ORF">AMORRO_LOCUS11823</name>
</gene>
<sequence>VSLVHMSTGKYLSTKKVPLPIHGQYAAVCTGQNIDSKNDAWKIIGAFEVNVKNGGLLSSSTVFGLMHQDTGGNLHSHHAEWGGSQKSNHQQATITLYKDNYDDWLLQCYNPIIDDNDSAHLMSGDIISLFHKNTNQPLYSHEVLLDDGAQEVSCHGNDFNFNSTLQWRIELIRKPIKYGSTIALFHVPTRKYLSTKGVKYPKHEQYIVVCTGKELDFEHDLWTICDLNVGVPLSTCNNIGFKHKETGGNLHSHFTVHGTTPKSNHQQVTLYMHGHPDDYWIIRHHSSKVDLDHLMDGDIINLFHQGTNLPLYSHDILMDDGTQEVSCNGDGREDNNMWCIELIE</sequence>
<dbReference type="SMART" id="SM00472">
    <property type="entry name" value="MIR"/>
    <property type="match status" value="6"/>
</dbReference>
<accession>A0A9N9EWG4</accession>